<feature type="compositionally biased region" description="Acidic residues" evidence="5">
    <location>
        <begin position="1063"/>
        <end position="1084"/>
    </location>
</feature>
<dbReference type="Pfam" id="PF00560">
    <property type="entry name" value="LRR_1"/>
    <property type="match status" value="1"/>
</dbReference>
<feature type="compositionally biased region" description="Basic and acidic residues" evidence="5">
    <location>
        <begin position="789"/>
        <end position="800"/>
    </location>
</feature>
<feature type="compositionally biased region" description="Basic residues" evidence="5">
    <location>
        <begin position="1097"/>
        <end position="1108"/>
    </location>
</feature>
<evidence type="ECO:0000256" key="1">
    <source>
        <dbReference type="ARBA" id="ARBA00004496"/>
    </source>
</evidence>
<feature type="compositionally biased region" description="Polar residues" evidence="5">
    <location>
        <begin position="767"/>
        <end position="776"/>
    </location>
</feature>
<dbReference type="PANTHER" id="PTHR22710">
    <property type="entry name" value="X-RAY RADIATION RESISTANCE ASSOCIATED PROTEIN 1 XRRA1"/>
    <property type="match status" value="1"/>
</dbReference>
<feature type="compositionally biased region" description="Basic and acidic residues" evidence="5">
    <location>
        <begin position="29"/>
        <end position="38"/>
    </location>
</feature>
<comment type="caution">
    <text evidence="6">The sequence shown here is derived from an EMBL/GenBank/DDBJ whole genome shotgun (WGS) entry which is preliminary data.</text>
</comment>
<dbReference type="AlphaFoldDB" id="A0A1X0P6K4"/>
<dbReference type="GO" id="GO:0005634">
    <property type="term" value="C:nucleus"/>
    <property type="evidence" value="ECO:0007669"/>
    <property type="project" value="TreeGrafter"/>
</dbReference>
<accession>A0A1X0P6K4</accession>
<evidence type="ECO:0000256" key="2">
    <source>
        <dbReference type="ARBA" id="ARBA00022490"/>
    </source>
</evidence>
<reference evidence="6 7" key="1">
    <citation type="submission" date="2017-03" db="EMBL/GenBank/DDBJ databases">
        <title>An alternative strategy for trypanosome survival in the mammalian bloodstream revealed through genome and transcriptome analysis of the ubiquitous bovine parasite Trypanosoma (Megatrypanum) theileri.</title>
        <authorList>
            <person name="Kelly S."/>
            <person name="Ivens A."/>
            <person name="Mott A."/>
            <person name="O'Neill E."/>
            <person name="Emms D."/>
            <person name="Macleod O."/>
            <person name="Voorheis P."/>
            <person name="Matthews J."/>
            <person name="Matthews K."/>
            <person name="Carrington M."/>
        </authorList>
    </citation>
    <scope>NUCLEOTIDE SEQUENCE [LARGE SCALE GENOMIC DNA]</scope>
    <source>
        <strain evidence="6">Edinburgh</strain>
    </source>
</reference>
<keyword evidence="7" id="KW-1185">Reference proteome</keyword>
<dbReference type="SUPFAM" id="SSF52047">
    <property type="entry name" value="RNI-like"/>
    <property type="match status" value="1"/>
</dbReference>
<feature type="compositionally biased region" description="Acidic residues" evidence="5">
    <location>
        <begin position="1004"/>
        <end position="1016"/>
    </location>
</feature>
<dbReference type="VEuPathDB" id="TriTrypDB:TM35_000033070"/>
<comment type="subcellular location">
    <subcellularLocation>
        <location evidence="1">Cytoplasm</location>
    </subcellularLocation>
</comment>
<dbReference type="InterPro" id="IPR003591">
    <property type="entry name" value="Leu-rich_rpt_typical-subtyp"/>
</dbReference>
<organism evidence="6 7">
    <name type="scientific">Trypanosoma theileri</name>
    <dbReference type="NCBI Taxonomy" id="67003"/>
    <lineage>
        <taxon>Eukaryota</taxon>
        <taxon>Discoba</taxon>
        <taxon>Euglenozoa</taxon>
        <taxon>Kinetoplastea</taxon>
        <taxon>Metakinetoplastina</taxon>
        <taxon>Trypanosomatida</taxon>
        <taxon>Trypanosomatidae</taxon>
        <taxon>Trypanosoma</taxon>
    </lineage>
</organism>
<feature type="region of interest" description="Disordered" evidence="5">
    <location>
        <begin position="1"/>
        <end position="95"/>
    </location>
</feature>
<keyword evidence="2" id="KW-0963">Cytoplasm</keyword>
<keyword evidence="3" id="KW-0433">Leucine-rich repeat</keyword>
<feature type="compositionally biased region" description="Basic and acidic residues" evidence="5">
    <location>
        <begin position="725"/>
        <end position="744"/>
    </location>
</feature>
<feature type="compositionally biased region" description="Polar residues" evidence="5">
    <location>
        <begin position="1"/>
        <end position="12"/>
    </location>
</feature>
<evidence type="ECO:0000313" key="6">
    <source>
        <dbReference type="EMBL" id="ORC92554.1"/>
    </source>
</evidence>
<dbReference type="GO" id="GO:0005737">
    <property type="term" value="C:cytoplasm"/>
    <property type="evidence" value="ECO:0007669"/>
    <property type="project" value="UniProtKB-SubCell"/>
</dbReference>
<feature type="compositionally biased region" description="Polar residues" evidence="5">
    <location>
        <begin position="1017"/>
        <end position="1027"/>
    </location>
</feature>
<feature type="compositionally biased region" description="Basic and acidic residues" evidence="5">
    <location>
        <begin position="970"/>
        <end position="988"/>
    </location>
</feature>
<dbReference type="GeneID" id="39981854"/>
<feature type="compositionally biased region" description="Basic residues" evidence="5">
    <location>
        <begin position="702"/>
        <end position="714"/>
    </location>
</feature>
<dbReference type="Gene3D" id="3.80.10.10">
    <property type="entry name" value="Ribonuclease Inhibitor"/>
    <property type="match status" value="3"/>
</dbReference>
<dbReference type="RefSeq" id="XP_028886620.1">
    <property type="nucleotide sequence ID" value="XM_029022074.1"/>
</dbReference>
<feature type="compositionally biased region" description="Polar residues" evidence="5">
    <location>
        <begin position="804"/>
        <end position="813"/>
    </location>
</feature>
<feature type="region of interest" description="Disordered" evidence="5">
    <location>
        <begin position="1148"/>
        <end position="1169"/>
    </location>
</feature>
<feature type="compositionally biased region" description="Low complexity" evidence="5">
    <location>
        <begin position="894"/>
        <end position="903"/>
    </location>
</feature>
<dbReference type="InterPro" id="IPR032675">
    <property type="entry name" value="LRR_dom_sf"/>
</dbReference>
<dbReference type="PROSITE" id="PS51450">
    <property type="entry name" value="LRR"/>
    <property type="match status" value="1"/>
</dbReference>
<feature type="region of interest" description="Disordered" evidence="5">
    <location>
        <begin position="894"/>
        <end position="913"/>
    </location>
</feature>
<dbReference type="PANTHER" id="PTHR22710:SF2">
    <property type="entry name" value="X-RAY RADIATION RESISTANCE-ASSOCIATED PROTEIN 1"/>
    <property type="match status" value="1"/>
</dbReference>
<dbReference type="InterPro" id="IPR001611">
    <property type="entry name" value="Leu-rich_rpt"/>
</dbReference>
<feature type="compositionally biased region" description="Low complexity" evidence="5">
    <location>
        <begin position="56"/>
        <end position="66"/>
    </location>
</feature>
<evidence type="ECO:0000256" key="3">
    <source>
        <dbReference type="ARBA" id="ARBA00022614"/>
    </source>
</evidence>
<proteinExistence type="predicted"/>
<evidence type="ECO:0000256" key="4">
    <source>
        <dbReference type="ARBA" id="ARBA00022737"/>
    </source>
</evidence>
<feature type="region of interest" description="Disordered" evidence="5">
    <location>
        <begin position="702"/>
        <end position="744"/>
    </location>
</feature>
<dbReference type="EMBL" id="NBCO01000003">
    <property type="protein sequence ID" value="ORC92554.1"/>
    <property type="molecule type" value="Genomic_DNA"/>
</dbReference>
<gene>
    <name evidence="6" type="ORF">TM35_000033070</name>
</gene>
<dbReference type="STRING" id="67003.A0A1X0P6K4"/>
<sequence length="1169" mass="131925">MSESSGDASSVIVSILPHKPINVFATDGRNSDTSEGKPPRKQQHPQKKQELEEEQSQQQQEQSQEEQQQRPKVSGVGSVHWESAARKKRPPPKWSCPINYQPVNNALMPTPRVCNVMFPSAELLGDPTRTSLLNHTASSSPNWLSGSVSSKNTRFTSMGGVVPQDPAVPLPPNAPPVVSETRRDVFKQSGEHIPRPEARVVHPQGFRILKDRSVIERSLRSYFRLPPAPSTHLKQERRRAQRQLLAVEMSEDAEDARFFSATMEGSLRQPPMASGSMQPRLLLDGFMLLCAGAQPEPEAVEAVTLQCSHLVGVIKDDLTHFRNLRFLDVSENELLLEQLLPLTGLEVLHLAYNKINSLAGVARAVQEQQQQQQLQQKQENSGNGNIFSNRSGIRCSASGVGPNATRNSASIRSAAAYYAKEISAATVTSRTKTTTGTESPPLDIEGNSCQAMERNSFVSGVNSSWSGYIDAGVGYFSPHQKVTGLTQETSECSLHDVLLPNLHALNLSFNSIPPNDVLHLSYFPFLEKLDLSGNNLRVLPQDLAGLTCVTHFALERNHFSDGKSVFAALSTMPALIEVNLNHNELRRVPPLSVRDGHGLCFPTIEVIGLAHNRVETAQDVAALSELVKTLRRVVLAGNPIARKKKEQGEAQALFAQSVMNMYWEQTGISGKDEVEFGSGSPFCTNPLVSTESLPSHFRRYSRHDHQHHHHHHHQQQQQEEEEQEEWRQWHPGEEDIPESEKGEEDYHALDSLVYSWKEQMESKRSLHNQTEYSQESGPLRYSEDDSENDKDNNNERKPRDAPPSNDTNTLSLSFTRDGGAVLNNIIWYGDALPPPQSATPSGKNGKATVPPSSSLLHFVELVFDDVVMQKQKVGYFYAKRRQLLKEEVVGEEQQQQQQQQQGQIDPTQPSRMVHPKTGLVTVPNYNEFMDIYRLLEKSPQTQRPYGKRMYTTTTRRGRKKKPTTNIMVSPDKEKESDEDETRKEEDGTKSTTESMIVETKSQLEESEIDDEEEEIETSSYGSVSSQDVVFMTGVALQEEKKSDKERRKRRRRRRNEEHKNEEEHMDQEEPLEKDELNPDIDTDMDGTSKIEENYQTKSKKQQRQHHQNRSKEYFSTHGKEDQASSYEYEPPSTNVRILMNELRRMLRRPLPALPPLTTTRPTNRSTKGL</sequence>
<evidence type="ECO:0000313" key="7">
    <source>
        <dbReference type="Proteomes" id="UP000192257"/>
    </source>
</evidence>
<dbReference type="OrthoDB" id="1687175at2759"/>
<dbReference type="Proteomes" id="UP000192257">
    <property type="component" value="Unassembled WGS sequence"/>
</dbReference>
<feature type="region of interest" description="Disordered" evidence="5">
    <location>
        <begin position="939"/>
        <end position="1132"/>
    </location>
</feature>
<feature type="compositionally biased region" description="Basic and acidic residues" evidence="5">
    <location>
        <begin position="1109"/>
        <end position="1122"/>
    </location>
</feature>
<feature type="region of interest" description="Disordered" evidence="5">
    <location>
        <begin position="764"/>
        <end position="813"/>
    </location>
</feature>
<evidence type="ECO:0000256" key="5">
    <source>
        <dbReference type="SAM" id="MobiDB-lite"/>
    </source>
</evidence>
<name>A0A1X0P6K4_9TRYP</name>
<keyword evidence="4" id="KW-0677">Repeat</keyword>
<feature type="compositionally biased region" description="Low complexity" evidence="5">
    <location>
        <begin position="1155"/>
        <end position="1169"/>
    </location>
</feature>
<dbReference type="SMART" id="SM00369">
    <property type="entry name" value="LRR_TYP"/>
    <property type="match status" value="4"/>
</dbReference>
<protein>
    <submittedName>
        <fullName evidence="6">Putative leucine-rich repeat protein (LRRP)</fullName>
    </submittedName>
</protein>